<dbReference type="EMBL" id="CADEBC010000045">
    <property type="protein sequence ID" value="CAB3220524.1"/>
    <property type="molecule type" value="Genomic_DNA"/>
</dbReference>
<evidence type="ECO:0000313" key="2">
    <source>
        <dbReference type="Proteomes" id="UP000494106"/>
    </source>
</evidence>
<organism evidence="1 2">
    <name type="scientific">Arctia plantaginis</name>
    <name type="common">Wood tiger moth</name>
    <name type="synonym">Phalaena plantaginis</name>
    <dbReference type="NCBI Taxonomy" id="874455"/>
    <lineage>
        <taxon>Eukaryota</taxon>
        <taxon>Metazoa</taxon>
        <taxon>Ecdysozoa</taxon>
        <taxon>Arthropoda</taxon>
        <taxon>Hexapoda</taxon>
        <taxon>Insecta</taxon>
        <taxon>Pterygota</taxon>
        <taxon>Neoptera</taxon>
        <taxon>Endopterygota</taxon>
        <taxon>Lepidoptera</taxon>
        <taxon>Glossata</taxon>
        <taxon>Ditrysia</taxon>
        <taxon>Noctuoidea</taxon>
        <taxon>Erebidae</taxon>
        <taxon>Arctiinae</taxon>
        <taxon>Arctia</taxon>
    </lineage>
</organism>
<evidence type="ECO:0000313" key="1">
    <source>
        <dbReference type="EMBL" id="CAB3220524.1"/>
    </source>
</evidence>
<dbReference type="Proteomes" id="UP000494106">
    <property type="component" value="Unassembled WGS sequence"/>
</dbReference>
<name>A0A8S0YM67_ARCPL</name>
<proteinExistence type="predicted"/>
<accession>A0A8S0YM67</accession>
<comment type="caution">
    <text evidence="1">The sequence shown here is derived from an EMBL/GenBank/DDBJ whole genome shotgun (WGS) entry which is preliminary data.</text>
</comment>
<keyword evidence="2" id="KW-1185">Reference proteome</keyword>
<sequence>MKLQPCAAVVYYLNITICSDVVYDTELHTLVDGYRCGKPDVQDLGPAAHGQGLQVSPYVPPCVGKIVVFRPLL</sequence>
<dbReference type="AlphaFoldDB" id="A0A8S0YM67"/>
<reference evidence="1 2" key="1">
    <citation type="submission" date="2020-04" db="EMBL/GenBank/DDBJ databases">
        <authorList>
            <person name="Wallbank WR R."/>
            <person name="Pardo Diaz C."/>
            <person name="Kozak K."/>
            <person name="Martin S."/>
            <person name="Jiggins C."/>
            <person name="Moest M."/>
            <person name="Warren A I."/>
            <person name="Byers J.R.P. K."/>
            <person name="Montejo-Kovacevich G."/>
            <person name="Yen C E."/>
        </authorList>
    </citation>
    <scope>NUCLEOTIDE SEQUENCE [LARGE SCALE GENOMIC DNA]</scope>
</reference>
<gene>
    <name evidence="1" type="ORF">APLA_LOCUS327</name>
</gene>
<protein>
    <submittedName>
        <fullName evidence="1">Uncharacterized protein</fullName>
    </submittedName>
</protein>